<gene>
    <name evidence="10" type="primary">rgtE</name>
    <name evidence="10" type="ORF">LzC2_11340</name>
</gene>
<evidence type="ECO:0000256" key="8">
    <source>
        <dbReference type="SAM" id="Phobius"/>
    </source>
</evidence>
<feature type="domain" description="Glycosyltransferase 2-like" evidence="9">
    <location>
        <begin position="3"/>
        <end position="157"/>
    </location>
</feature>
<keyword evidence="4 8" id="KW-0812">Transmembrane</keyword>
<dbReference type="InterPro" id="IPR001173">
    <property type="entry name" value="Glyco_trans_2-like"/>
</dbReference>
<keyword evidence="1" id="KW-1003">Cell membrane</keyword>
<dbReference type="CDD" id="cd04187">
    <property type="entry name" value="DPM1_like_bac"/>
    <property type="match status" value="1"/>
</dbReference>
<dbReference type="InterPro" id="IPR029044">
    <property type="entry name" value="Nucleotide-diphossugar_trans"/>
</dbReference>
<dbReference type="PANTHER" id="PTHR48090:SF3">
    <property type="entry name" value="UNDECAPRENYL-PHOSPHATE 4-DEOXY-4-FORMAMIDO-L-ARABINOSE TRANSFERASE"/>
    <property type="match status" value="1"/>
</dbReference>
<evidence type="ECO:0000256" key="6">
    <source>
        <dbReference type="ARBA" id="ARBA00022989"/>
    </source>
</evidence>
<keyword evidence="11" id="KW-1185">Reference proteome</keyword>
<evidence type="ECO:0000313" key="11">
    <source>
        <dbReference type="Proteomes" id="UP000609651"/>
    </source>
</evidence>
<reference evidence="10 11" key="1">
    <citation type="journal article" date="2020" name="Syst. Appl. Microbiol.">
        <title>Alienimonas chondri sp. nov., a novel planctomycete isolated from the biofilm of the red alga Chondrus crispus.</title>
        <authorList>
            <person name="Vitorino I."/>
            <person name="Albuquerque L."/>
            <person name="Wiegand S."/>
            <person name="Kallscheuer N."/>
            <person name="da Costa M.S."/>
            <person name="Lobo-da-Cunha A."/>
            <person name="Jogler C."/>
            <person name="Lage O.M."/>
        </authorList>
    </citation>
    <scope>NUCLEOTIDE SEQUENCE [LARGE SCALE GENOMIC DNA]</scope>
    <source>
        <strain evidence="10 11">LzC2</strain>
    </source>
</reference>
<dbReference type="PANTHER" id="PTHR48090">
    <property type="entry name" value="UNDECAPRENYL-PHOSPHATE 4-DEOXY-4-FORMAMIDO-L-ARABINOSE TRANSFERASE-RELATED"/>
    <property type="match status" value="1"/>
</dbReference>
<proteinExistence type="predicted"/>
<organism evidence="10 11">
    <name type="scientific">Alienimonas chondri</name>
    <dbReference type="NCBI Taxonomy" id="2681879"/>
    <lineage>
        <taxon>Bacteria</taxon>
        <taxon>Pseudomonadati</taxon>
        <taxon>Planctomycetota</taxon>
        <taxon>Planctomycetia</taxon>
        <taxon>Planctomycetales</taxon>
        <taxon>Planctomycetaceae</taxon>
        <taxon>Alienimonas</taxon>
    </lineage>
</organism>
<keyword evidence="3 10" id="KW-0808">Transferase</keyword>
<dbReference type="Pfam" id="PF00535">
    <property type="entry name" value="Glycos_transf_2"/>
    <property type="match status" value="1"/>
</dbReference>
<dbReference type="EMBL" id="WTPX01000024">
    <property type="protein sequence ID" value="NNJ25072.1"/>
    <property type="molecule type" value="Genomic_DNA"/>
</dbReference>
<evidence type="ECO:0000259" key="9">
    <source>
        <dbReference type="Pfam" id="PF00535"/>
    </source>
</evidence>
<keyword evidence="2 10" id="KW-0328">Glycosyltransferase</keyword>
<feature type="transmembrane region" description="Helical" evidence="8">
    <location>
        <begin position="272"/>
        <end position="300"/>
    </location>
</feature>
<evidence type="ECO:0000256" key="7">
    <source>
        <dbReference type="ARBA" id="ARBA00023136"/>
    </source>
</evidence>
<evidence type="ECO:0000256" key="5">
    <source>
        <dbReference type="ARBA" id="ARBA00022985"/>
    </source>
</evidence>
<dbReference type="Proteomes" id="UP000609651">
    <property type="component" value="Unassembled WGS sequence"/>
</dbReference>
<accession>A0ABX1VB15</accession>
<dbReference type="EC" id="2.4.1.-" evidence="10"/>
<feature type="transmembrane region" description="Helical" evidence="8">
    <location>
        <begin position="231"/>
        <end position="252"/>
    </location>
</feature>
<evidence type="ECO:0000256" key="3">
    <source>
        <dbReference type="ARBA" id="ARBA00022679"/>
    </source>
</evidence>
<dbReference type="SUPFAM" id="SSF53448">
    <property type="entry name" value="Nucleotide-diphospho-sugar transferases"/>
    <property type="match status" value="1"/>
</dbReference>
<name>A0ABX1VB15_9PLAN</name>
<comment type="caution">
    <text evidence="10">The sequence shown here is derived from an EMBL/GenBank/DDBJ whole genome shotgun (WGS) entry which is preliminary data.</text>
</comment>
<evidence type="ECO:0000313" key="10">
    <source>
        <dbReference type="EMBL" id="NNJ25072.1"/>
    </source>
</evidence>
<keyword evidence="5" id="KW-0448">Lipopolysaccharide biosynthesis</keyword>
<dbReference type="InterPro" id="IPR050256">
    <property type="entry name" value="Glycosyltransferase_2"/>
</dbReference>
<evidence type="ECO:0000256" key="4">
    <source>
        <dbReference type="ARBA" id="ARBA00022692"/>
    </source>
</evidence>
<dbReference type="Gene3D" id="3.90.550.10">
    <property type="entry name" value="Spore Coat Polysaccharide Biosynthesis Protein SpsA, Chain A"/>
    <property type="match status" value="1"/>
</dbReference>
<dbReference type="RefSeq" id="WP_171184680.1">
    <property type="nucleotide sequence ID" value="NZ_WTPX01000024.1"/>
</dbReference>
<keyword evidence="6 8" id="KW-1133">Transmembrane helix</keyword>
<sequence length="344" mass="38108">MLSILVPVYNERDSLVELHRQVTEVCEENDLRFELIFIDDGSRDGSWEIIDGLAASDKRISGVRFRRNFGKAAALTAGMRAASGRLLMMMDADLQDDPAEIPALLAKHEEGYDVVNGWKERRLDPFGKTFPSKVFNGLVGLLTGLKLHDHNCGLKLFTADVASEIRIYGELHRFIAVLAHARGFSVAEQSVNHRERVHGHSKYGLRRFLRGLLDLLTVTFLTGYGQRPQHLLGAIGLGAFGVGFVGLFYLAVTWVLMRFGVGDLTPIGDRPLLLYSIAALLLGAQALSLGLLAELVVSYVTRDRDAYSVKERTRDRDEIADTSHPEGAVIRESLQRGPAVESRP</sequence>
<evidence type="ECO:0000256" key="2">
    <source>
        <dbReference type="ARBA" id="ARBA00022676"/>
    </source>
</evidence>
<dbReference type="GO" id="GO:0016757">
    <property type="term" value="F:glycosyltransferase activity"/>
    <property type="evidence" value="ECO:0007669"/>
    <property type="project" value="UniProtKB-KW"/>
</dbReference>
<evidence type="ECO:0000256" key="1">
    <source>
        <dbReference type="ARBA" id="ARBA00022475"/>
    </source>
</evidence>
<keyword evidence="7 8" id="KW-0472">Membrane</keyword>
<protein>
    <submittedName>
        <fullName evidence="10">Dodecaprenyl-phosphate galacturonate synthase</fullName>
        <ecNumber evidence="10">2.4.1.-</ecNumber>
    </submittedName>
</protein>